<dbReference type="PANTHER" id="PTHR12801">
    <property type="entry name" value="RNA EXONUCLEASE REXO1 / RECO3 FAMILY MEMBER-RELATED"/>
    <property type="match status" value="1"/>
</dbReference>
<proteinExistence type="inferred from homology"/>
<feature type="domain" description="Exonuclease" evidence="6">
    <location>
        <begin position="428"/>
        <end position="612"/>
    </location>
</feature>
<dbReference type="InterPro" id="IPR012337">
    <property type="entry name" value="RNaseH-like_sf"/>
</dbReference>
<evidence type="ECO:0000256" key="1">
    <source>
        <dbReference type="ARBA" id="ARBA00006357"/>
    </source>
</evidence>
<keyword evidence="3" id="KW-0378">Hydrolase</keyword>
<evidence type="ECO:0000259" key="6">
    <source>
        <dbReference type="SMART" id="SM00479"/>
    </source>
</evidence>
<evidence type="ECO:0000256" key="4">
    <source>
        <dbReference type="ARBA" id="ARBA00022839"/>
    </source>
</evidence>
<dbReference type="CDD" id="cd06145">
    <property type="entry name" value="REX1_like"/>
    <property type="match status" value="1"/>
</dbReference>
<feature type="compositionally biased region" description="Basic and acidic residues" evidence="5">
    <location>
        <begin position="95"/>
        <end position="104"/>
    </location>
</feature>
<dbReference type="GO" id="GO:0005634">
    <property type="term" value="C:nucleus"/>
    <property type="evidence" value="ECO:0007669"/>
    <property type="project" value="TreeGrafter"/>
</dbReference>
<organism evidence="7 8">
    <name type="scientific">Acrodontium crateriforme</name>
    <dbReference type="NCBI Taxonomy" id="150365"/>
    <lineage>
        <taxon>Eukaryota</taxon>
        <taxon>Fungi</taxon>
        <taxon>Dikarya</taxon>
        <taxon>Ascomycota</taxon>
        <taxon>Pezizomycotina</taxon>
        <taxon>Dothideomycetes</taxon>
        <taxon>Dothideomycetidae</taxon>
        <taxon>Mycosphaerellales</taxon>
        <taxon>Teratosphaeriaceae</taxon>
        <taxon>Acrodontium</taxon>
    </lineage>
</organism>
<name>A0AAQ3M7G4_9PEZI</name>
<comment type="similarity">
    <text evidence="1">Belongs to the REXO1/REXO3 family.</text>
</comment>
<evidence type="ECO:0000313" key="8">
    <source>
        <dbReference type="Proteomes" id="UP001303373"/>
    </source>
</evidence>
<dbReference type="EMBL" id="CP138587">
    <property type="protein sequence ID" value="WPH02362.1"/>
    <property type="molecule type" value="Genomic_DNA"/>
</dbReference>
<feature type="region of interest" description="Disordered" evidence="5">
    <location>
        <begin position="54"/>
        <end position="141"/>
    </location>
</feature>
<protein>
    <recommendedName>
        <fullName evidence="6">Exonuclease domain-containing protein</fullName>
    </recommendedName>
</protein>
<evidence type="ECO:0000256" key="2">
    <source>
        <dbReference type="ARBA" id="ARBA00022722"/>
    </source>
</evidence>
<keyword evidence="8" id="KW-1185">Reference proteome</keyword>
<dbReference type="InterPro" id="IPR036397">
    <property type="entry name" value="RNaseH_sf"/>
</dbReference>
<sequence>MFTPLNLHKGIACPKADQCRATSCIFSHDPLPSGQSSDCPISVRANECDRSRYEFAGPPSASNGMPISTKRKIDEPSTGTIKKQKTSASAPLAQAKDDKIERASRSQLALEPNTLKRLVSPPLTKVSPKPTARKPRRPEEKLNPRLVVNDPVGHAGRTKILKLLHDAMVNLNAKAKPFVGKKHPKIGAVILPNHVPTDSDLIHMALDEEEKVALNSGNVYNNVVRNRLRVLLKMDEGDFIQYYKSTPTYKSKTDDVESTDTRKEINLEMALKAKGQQTVALEFVEKNQETLTNYGYIATPPTLLQVEKSTIALGFAGNFEECDRCATKFQVFPDRDHKDMTTKGPCKYHPKRKIYPQRDKKTAHLSNSGIMNAHYPCCEMEEGSEGCTITQSHVFKSNEPGRLELVMPFLITPENSDPKRDAEGHVVGAIVFDCEMGYTTLGMELIRLTAISWPEGHKLIDTLVTPLGKVLDYNTRFSGVREEQYTGSIHPRELERRRMAGDIIPPDMLPVVKSPYEARELLCSYLRPETPLIGHGIENDLIAVRLCHPTIIDTILIYRHPKGLPYRISLKALAAQHLKQHIQMGGDSGHDSFEDAKATGDLLLLRVKQKWEQIERVGRGILGGVTYEAEQLKAME</sequence>
<accession>A0AAQ3M7G4</accession>
<dbReference type="GO" id="GO:0003676">
    <property type="term" value="F:nucleic acid binding"/>
    <property type="evidence" value="ECO:0007669"/>
    <property type="project" value="InterPro"/>
</dbReference>
<feature type="compositionally biased region" description="Polar residues" evidence="5">
    <location>
        <begin position="77"/>
        <end position="89"/>
    </location>
</feature>
<dbReference type="SUPFAM" id="SSF53098">
    <property type="entry name" value="Ribonuclease H-like"/>
    <property type="match status" value="1"/>
</dbReference>
<dbReference type="AlphaFoldDB" id="A0AAQ3M7G4"/>
<dbReference type="Proteomes" id="UP001303373">
    <property type="component" value="Chromosome 8"/>
</dbReference>
<evidence type="ECO:0000256" key="5">
    <source>
        <dbReference type="SAM" id="MobiDB-lite"/>
    </source>
</evidence>
<dbReference type="InterPro" id="IPR013520">
    <property type="entry name" value="Ribonucl_H"/>
</dbReference>
<dbReference type="SMART" id="SM00479">
    <property type="entry name" value="EXOIII"/>
    <property type="match status" value="1"/>
</dbReference>
<evidence type="ECO:0000256" key="3">
    <source>
        <dbReference type="ARBA" id="ARBA00022801"/>
    </source>
</evidence>
<dbReference type="GO" id="GO:0004527">
    <property type="term" value="F:exonuclease activity"/>
    <property type="evidence" value="ECO:0007669"/>
    <property type="project" value="UniProtKB-KW"/>
</dbReference>
<dbReference type="InterPro" id="IPR047021">
    <property type="entry name" value="REXO1/3/4-like"/>
</dbReference>
<keyword evidence="2" id="KW-0540">Nuclease</keyword>
<reference evidence="7 8" key="1">
    <citation type="submission" date="2023-11" db="EMBL/GenBank/DDBJ databases">
        <title>An acidophilic fungus is an integral part of prey digestion in a carnivorous sundew plant.</title>
        <authorList>
            <person name="Tsai I.J."/>
        </authorList>
    </citation>
    <scope>NUCLEOTIDE SEQUENCE [LARGE SCALE GENOMIC DNA]</scope>
    <source>
        <strain evidence="7">169a</strain>
    </source>
</reference>
<dbReference type="Gene3D" id="3.30.420.10">
    <property type="entry name" value="Ribonuclease H-like superfamily/Ribonuclease H"/>
    <property type="match status" value="1"/>
</dbReference>
<dbReference type="PANTHER" id="PTHR12801:SF112">
    <property type="entry name" value="RNA EXONUCLEASE 3"/>
    <property type="match status" value="1"/>
</dbReference>
<gene>
    <name evidence="7" type="ORF">R9X50_00522500</name>
</gene>
<dbReference type="InterPro" id="IPR034922">
    <property type="entry name" value="REX1-like_exo"/>
</dbReference>
<evidence type="ECO:0000313" key="7">
    <source>
        <dbReference type="EMBL" id="WPH02362.1"/>
    </source>
</evidence>
<keyword evidence="4" id="KW-0269">Exonuclease</keyword>